<evidence type="ECO:0000313" key="2">
    <source>
        <dbReference type="Proteomes" id="UP000198804"/>
    </source>
</evidence>
<proteinExistence type="predicted"/>
<dbReference type="RefSeq" id="WP_091945344.1">
    <property type="nucleotide sequence ID" value="NZ_FOSV01000007.1"/>
</dbReference>
<organism evidence="1 2">
    <name type="scientific">Methylorubrum salsuginis</name>
    <dbReference type="NCBI Taxonomy" id="414703"/>
    <lineage>
        <taxon>Bacteria</taxon>
        <taxon>Pseudomonadati</taxon>
        <taxon>Pseudomonadota</taxon>
        <taxon>Alphaproteobacteria</taxon>
        <taxon>Hyphomicrobiales</taxon>
        <taxon>Methylobacteriaceae</taxon>
        <taxon>Methylorubrum</taxon>
    </lineage>
</organism>
<gene>
    <name evidence="1" type="ORF">SAMN04488125_10760</name>
</gene>
<reference evidence="2" key="1">
    <citation type="submission" date="2016-10" db="EMBL/GenBank/DDBJ databases">
        <authorList>
            <person name="Varghese N."/>
            <person name="Submissions S."/>
        </authorList>
    </citation>
    <scope>NUCLEOTIDE SEQUENCE [LARGE SCALE GENOMIC DNA]</scope>
    <source>
        <strain evidence="2">CGMCC 1.6474</strain>
    </source>
</reference>
<accession>A0A1I4E2N8</accession>
<dbReference type="EMBL" id="FOSV01000007">
    <property type="protein sequence ID" value="SFL00118.1"/>
    <property type="molecule type" value="Genomic_DNA"/>
</dbReference>
<protein>
    <submittedName>
        <fullName evidence="1">Uncharacterized protein</fullName>
    </submittedName>
</protein>
<evidence type="ECO:0000313" key="1">
    <source>
        <dbReference type="EMBL" id="SFL00118.1"/>
    </source>
</evidence>
<dbReference type="AlphaFoldDB" id="A0A1I4E2N8"/>
<dbReference type="OrthoDB" id="8020495at2"/>
<sequence>MRQTDYYPAHAYKETGAARVGRIRRQTAGRMRELRQRWRDEGRPDPATLDRAIADAVRDALLATVVDGRTASAIPVREILLRISGQLVARSRRDAEAGRDVVVYDKKAVAEAVHKRLLQSPRARHAVTEIAVSKSKSNGEVEDLIFDDVD</sequence>
<dbReference type="Proteomes" id="UP000198804">
    <property type="component" value="Unassembled WGS sequence"/>
</dbReference>
<keyword evidence="2" id="KW-1185">Reference proteome</keyword>
<name>A0A1I4E2N8_9HYPH</name>